<comment type="caution">
    <text evidence="1">The sequence shown here is derived from an EMBL/GenBank/DDBJ whole genome shotgun (WGS) entry which is preliminary data.</text>
</comment>
<protein>
    <submittedName>
        <fullName evidence="1">Uncharacterized protein</fullName>
    </submittedName>
</protein>
<name>A0A5A5T8I5_9CHLR</name>
<dbReference type="RefSeq" id="WP_149400494.1">
    <property type="nucleotide sequence ID" value="NZ_BIXY01000010.1"/>
</dbReference>
<evidence type="ECO:0000313" key="2">
    <source>
        <dbReference type="Proteomes" id="UP000322530"/>
    </source>
</evidence>
<dbReference type="OrthoDB" id="159440at2"/>
<accession>A0A5A5T8I5</accession>
<gene>
    <name evidence="1" type="ORF">KDI_10400</name>
</gene>
<organism evidence="1 2">
    <name type="scientific">Dictyobacter arantiisoli</name>
    <dbReference type="NCBI Taxonomy" id="2014874"/>
    <lineage>
        <taxon>Bacteria</taxon>
        <taxon>Bacillati</taxon>
        <taxon>Chloroflexota</taxon>
        <taxon>Ktedonobacteria</taxon>
        <taxon>Ktedonobacterales</taxon>
        <taxon>Dictyobacteraceae</taxon>
        <taxon>Dictyobacter</taxon>
    </lineage>
</organism>
<keyword evidence="2" id="KW-1185">Reference proteome</keyword>
<dbReference type="EMBL" id="BIXY01000010">
    <property type="protein sequence ID" value="GCF07476.1"/>
    <property type="molecule type" value="Genomic_DNA"/>
</dbReference>
<evidence type="ECO:0000313" key="1">
    <source>
        <dbReference type="EMBL" id="GCF07476.1"/>
    </source>
</evidence>
<sequence length="142" mass="16356">MQTEEMPRKTIQQRFILISFCLLLAIIAAGIATNATIHEVQTVHQQQIMVGQGDVRLIRQWMTIPYVAHVYRVPSNLIYTSLQLKEDAVTRHCTLQVVAFQRKQPVDVVIHRIQSSILSYHKKHPFKPYPTPTTDRGGQRNI</sequence>
<dbReference type="AlphaFoldDB" id="A0A5A5T8I5"/>
<proteinExistence type="predicted"/>
<reference evidence="1 2" key="1">
    <citation type="submission" date="2019-01" db="EMBL/GenBank/DDBJ databases">
        <title>Draft genome sequence of Dictyobacter sp. Uno17.</title>
        <authorList>
            <person name="Wang C.M."/>
            <person name="Zheng Y."/>
            <person name="Sakai Y."/>
            <person name="Abe K."/>
            <person name="Yokota A."/>
            <person name="Yabe S."/>
        </authorList>
    </citation>
    <scope>NUCLEOTIDE SEQUENCE [LARGE SCALE GENOMIC DNA]</scope>
    <source>
        <strain evidence="1 2">Uno17</strain>
    </source>
</reference>
<dbReference type="Proteomes" id="UP000322530">
    <property type="component" value="Unassembled WGS sequence"/>
</dbReference>